<dbReference type="GO" id="GO:0006099">
    <property type="term" value="P:tricarboxylic acid cycle"/>
    <property type="evidence" value="ECO:0007669"/>
    <property type="project" value="UniProtKB-KW"/>
</dbReference>
<dbReference type="RefSeq" id="WP_127070693.1">
    <property type="nucleotide sequence ID" value="NZ_BMKB01000001.1"/>
</dbReference>
<evidence type="ECO:0000256" key="5">
    <source>
        <dbReference type="ARBA" id="ARBA00011558"/>
    </source>
</evidence>
<dbReference type="Gene3D" id="1.20.1300.10">
    <property type="entry name" value="Fumarate reductase/succinate dehydrogenase, transmembrane subunit"/>
    <property type="match status" value="1"/>
</dbReference>
<evidence type="ECO:0000256" key="3">
    <source>
        <dbReference type="ARBA" id="ARBA00004141"/>
    </source>
</evidence>
<keyword evidence="13 16" id="KW-1133">Transmembrane helix</keyword>
<evidence type="ECO:0000256" key="1">
    <source>
        <dbReference type="ARBA" id="ARBA00001971"/>
    </source>
</evidence>
<evidence type="ECO:0000313" key="17">
    <source>
        <dbReference type="EMBL" id="GGA35953.1"/>
    </source>
</evidence>
<evidence type="ECO:0000256" key="7">
    <source>
        <dbReference type="ARBA" id="ARBA00022448"/>
    </source>
</evidence>
<keyword evidence="9" id="KW-0349">Heme</keyword>
<comment type="subunit">
    <text evidence="5">Part of an enzyme complex containing four subunits: a flavoprotein, an iron-sulfur protein, plus two membrane-anchoring proteins, SdhC and SdhD.</text>
</comment>
<comment type="caution">
    <text evidence="17">The sequence shown here is derived from an EMBL/GenBank/DDBJ whole genome shotgun (WGS) entry which is preliminary data.</text>
</comment>
<dbReference type="InterPro" id="IPR014312">
    <property type="entry name" value="Succ_DH_anchor"/>
</dbReference>
<gene>
    <name evidence="17" type="ORF">GCM10011499_01620</name>
</gene>
<evidence type="ECO:0000256" key="15">
    <source>
        <dbReference type="ARBA" id="ARBA00023136"/>
    </source>
</evidence>
<keyword evidence="18" id="KW-1185">Reference proteome</keyword>
<dbReference type="InterPro" id="IPR000701">
    <property type="entry name" value="SuccDH_FuR_B_TM-su"/>
</dbReference>
<keyword evidence="7" id="KW-0813">Transport</keyword>
<evidence type="ECO:0000256" key="12">
    <source>
        <dbReference type="ARBA" id="ARBA00022982"/>
    </source>
</evidence>
<evidence type="ECO:0000313" key="18">
    <source>
        <dbReference type="Proteomes" id="UP000596977"/>
    </source>
</evidence>
<keyword evidence="11" id="KW-0479">Metal-binding</keyword>
<organism evidence="17 18">
    <name type="scientific">Pelagibacterium lentulum</name>
    <dbReference type="NCBI Taxonomy" id="2029865"/>
    <lineage>
        <taxon>Bacteria</taxon>
        <taxon>Pseudomonadati</taxon>
        <taxon>Pseudomonadota</taxon>
        <taxon>Alphaproteobacteria</taxon>
        <taxon>Hyphomicrobiales</taxon>
        <taxon>Devosiaceae</taxon>
        <taxon>Pelagibacterium</taxon>
    </lineage>
</organism>
<keyword evidence="10 16" id="KW-0812">Transmembrane</keyword>
<evidence type="ECO:0000256" key="6">
    <source>
        <dbReference type="ARBA" id="ARBA00019425"/>
    </source>
</evidence>
<proteinExistence type="predicted"/>
<dbReference type="Pfam" id="PF01127">
    <property type="entry name" value="Sdh_cyt"/>
    <property type="match status" value="1"/>
</dbReference>
<dbReference type="OrthoDB" id="9809280at2"/>
<evidence type="ECO:0000256" key="9">
    <source>
        <dbReference type="ARBA" id="ARBA00022617"/>
    </source>
</evidence>
<comment type="cofactor">
    <cofactor evidence="1">
        <name>heme</name>
        <dbReference type="ChEBI" id="CHEBI:30413"/>
    </cofactor>
</comment>
<comment type="subcellular location">
    <subcellularLocation>
        <location evidence="3">Membrane</location>
        <topology evidence="3">Multi-pass membrane protein</topology>
    </subcellularLocation>
</comment>
<keyword evidence="12" id="KW-0249">Electron transport</keyword>
<sequence>MSKTHKGTGHFIKQRVTGLLNIPLIGFLIWLIVSLAGANRAEMAATFSNPIVAILTLALLASALFHMRIGMGEIIEDYVHEPRLHSLSMTLNTGFVVIVGVIGAIAVLVLAFGG</sequence>
<evidence type="ECO:0000256" key="14">
    <source>
        <dbReference type="ARBA" id="ARBA00023004"/>
    </source>
</evidence>
<evidence type="ECO:0000256" key="13">
    <source>
        <dbReference type="ARBA" id="ARBA00022989"/>
    </source>
</evidence>
<dbReference type="NCBIfam" id="TIGR02968">
    <property type="entry name" value="succ_dehyd_anc"/>
    <property type="match status" value="1"/>
</dbReference>
<name>A0A916VUG9_9HYPH</name>
<evidence type="ECO:0000256" key="11">
    <source>
        <dbReference type="ARBA" id="ARBA00022723"/>
    </source>
</evidence>
<dbReference type="GO" id="GO:0020037">
    <property type="term" value="F:heme binding"/>
    <property type="evidence" value="ECO:0007669"/>
    <property type="project" value="InterPro"/>
</dbReference>
<feature type="transmembrane region" description="Helical" evidence="16">
    <location>
        <begin position="20"/>
        <end position="38"/>
    </location>
</feature>
<accession>A0A916VUG9</accession>
<dbReference type="CDD" id="cd03495">
    <property type="entry name" value="SQR_TypeC_SdhD_like"/>
    <property type="match status" value="1"/>
</dbReference>
<keyword evidence="14" id="KW-0408">Iron</keyword>
<evidence type="ECO:0000256" key="16">
    <source>
        <dbReference type="SAM" id="Phobius"/>
    </source>
</evidence>
<keyword evidence="8" id="KW-0816">Tricarboxylic acid cycle</keyword>
<evidence type="ECO:0000256" key="10">
    <source>
        <dbReference type="ARBA" id="ARBA00022692"/>
    </source>
</evidence>
<feature type="transmembrane region" description="Helical" evidence="16">
    <location>
        <begin position="50"/>
        <end position="69"/>
    </location>
</feature>
<dbReference type="InterPro" id="IPR034804">
    <property type="entry name" value="SQR/QFR_C/D"/>
</dbReference>
<evidence type="ECO:0000256" key="4">
    <source>
        <dbReference type="ARBA" id="ARBA00005163"/>
    </source>
</evidence>
<comment type="function">
    <text evidence="2">Membrane-anchoring subunit of succinate dehydrogenase (SDH).</text>
</comment>
<dbReference type="Proteomes" id="UP000596977">
    <property type="component" value="Unassembled WGS sequence"/>
</dbReference>
<dbReference type="GO" id="GO:0016020">
    <property type="term" value="C:membrane"/>
    <property type="evidence" value="ECO:0007669"/>
    <property type="project" value="UniProtKB-SubCell"/>
</dbReference>
<evidence type="ECO:0000256" key="2">
    <source>
        <dbReference type="ARBA" id="ARBA00004050"/>
    </source>
</evidence>
<protein>
    <recommendedName>
        <fullName evidence="6">Succinate dehydrogenase hydrophobic membrane anchor subunit</fullName>
    </recommendedName>
</protein>
<comment type="pathway">
    <text evidence="4">Carbohydrate metabolism; tricarboxylic acid cycle.</text>
</comment>
<feature type="transmembrane region" description="Helical" evidence="16">
    <location>
        <begin position="89"/>
        <end position="112"/>
    </location>
</feature>
<evidence type="ECO:0000256" key="8">
    <source>
        <dbReference type="ARBA" id="ARBA00022532"/>
    </source>
</evidence>
<dbReference type="GO" id="GO:0046872">
    <property type="term" value="F:metal ion binding"/>
    <property type="evidence" value="ECO:0007669"/>
    <property type="project" value="UniProtKB-KW"/>
</dbReference>
<dbReference type="SUPFAM" id="SSF81343">
    <property type="entry name" value="Fumarate reductase respiratory complex transmembrane subunits"/>
    <property type="match status" value="1"/>
</dbReference>
<dbReference type="EMBL" id="BMKB01000001">
    <property type="protein sequence ID" value="GGA35953.1"/>
    <property type="molecule type" value="Genomic_DNA"/>
</dbReference>
<dbReference type="AlphaFoldDB" id="A0A916VUG9"/>
<reference evidence="17 18" key="1">
    <citation type="journal article" date="2014" name="Int. J. Syst. Evol. Microbiol.">
        <title>Complete genome sequence of Corynebacterium casei LMG S-19264T (=DSM 44701T), isolated from a smear-ripened cheese.</title>
        <authorList>
            <consortium name="US DOE Joint Genome Institute (JGI-PGF)"/>
            <person name="Walter F."/>
            <person name="Albersmeier A."/>
            <person name="Kalinowski J."/>
            <person name="Ruckert C."/>
        </authorList>
    </citation>
    <scope>NUCLEOTIDE SEQUENCE [LARGE SCALE GENOMIC DNA]</scope>
    <source>
        <strain evidence="17 18">CGMCC 1.15896</strain>
    </source>
</reference>
<keyword evidence="15 16" id="KW-0472">Membrane</keyword>